<comment type="similarity">
    <text evidence="1">Belongs to the glycosyl hydrolase 25 family.</text>
</comment>
<feature type="transmembrane region" description="Helical" evidence="2">
    <location>
        <begin position="21"/>
        <end position="41"/>
    </location>
</feature>
<dbReference type="GO" id="GO:0016052">
    <property type="term" value="P:carbohydrate catabolic process"/>
    <property type="evidence" value="ECO:0007669"/>
    <property type="project" value="TreeGrafter"/>
</dbReference>
<comment type="caution">
    <text evidence="3">The sequence shown here is derived from an EMBL/GenBank/DDBJ whole genome shotgun (WGS) entry which is preliminary data.</text>
</comment>
<dbReference type="Gene3D" id="3.20.20.80">
    <property type="entry name" value="Glycosidases"/>
    <property type="match status" value="1"/>
</dbReference>
<name>A0A0R2CNH9_9LACO</name>
<evidence type="ECO:0000313" key="3">
    <source>
        <dbReference type="EMBL" id="KRM93096.1"/>
    </source>
</evidence>
<dbReference type="GO" id="GO:0009253">
    <property type="term" value="P:peptidoglycan catabolic process"/>
    <property type="evidence" value="ECO:0007669"/>
    <property type="project" value="InterPro"/>
</dbReference>
<gene>
    <name evidence="3" type="ORF">FC56_GL000760</name>
</gene>
<dbReference type="GO" id="GO:0003796">
    <property type="term" value="F:lysozyme activity"/>
    <property type="evidence" value="ECO:0007669"/>
    <property type="project" value="InterPro"/>
</dbReference>
<proteinExistence type="inferred from homology"/>
<organism evidence="3 4">
    <name type="scientific">Lentilactobacillus senioris DSM 24302 = JCM 17472</name>
    <dbReference type="NCBI Taxonomy" id="1423802"/>
    <lineage>
        <taxon>Bacteria</taxon>
        <taxon>Bacillati</taxon>
        <taxon>Bacillota</taxon>
        <taxon>Bacilli</taxon>
        <taxon>Lactobacillales</taxon>
        <taxon>Lactobacillaceae</taxon>
        <taxon>Lentilactobacillus</taxon>
    </lineage>
</organism>
<dbReference type="PROSITE" id="PS51904">
    <property type="entry name" value="GLYCOSYL_HYDROL_F25_2"/>
    <property type="match status" value="1"/>
</dbReference>
<dbReference type="STRING" id="1423802.FC56_GL000760"/>
<dbReference type="EMBL" id="AYZR01000009">
    <property type="protein sequence ID" value="KRM93096.1"/>
    <property type="molecule type" value="Genomic_DNA"/>
</dbReference>
<keyword evidence="2" id="KW-0812">Transmembrane</keyword>
<dbReference type="AlphaFoldDB" id="A0A0R2CNH9"/>
<evidence type="ECO:0000313" key="4">
    <source>
        <dbReference type="Proteomes" id="UP000051256"/>
    </source>
</evidence>
<dbReference type="PATRIC" id="fig|1423802.4.peg.771"/>
<keyword evidence="4" id="KW-1185">Reference proteome</keyword>
<dbReference type="GO" id="GO:0016998">
    <property type="term" value="P:cell wall macromolecule catabolic process"/>
    <property type="evidence" value="ECO:0007669"/>
    <property type="project" value="InterPro"/>
</dbReference>
<keyword evidence="2" id="KW-0472">Membrane</keyword>
<accession>A0A0R2CNH9</accession>
<dbReference type="PANTHER" id="PTHR34135:SF2">
    <property type="entry name" value="LYSOZYME"/>
    <property type="match status" value="1"/>
</dbReference>
<evidence type="ECO:0000256" key="1">
    <source>
        <dbReference type="ARBA" id="ARBA00010646"/>
    </source>
</evidence>
<dbReference type="InterPro" id="IPR002053">
    <property type="entry name" value="Glyco_hydro_25"/>
</dbReference>
<dbReference type="Pfam" id="PF01183">
    <property type="entry name" value="Glyco_hydro_25"/>
    <property type="match status" value="1"/>
</dbReference>
<dbReference type="InterPro" id="IPR017853">
    <property type="entry name" value="GH"/>
</dbReference>
<dbReference type="SUPFAM" id="SSF51445">
    <property type="entry name" value="(Trans)glycosidases"/>
    <property type="match status" value="1"/>
</dbReference>
<keyword evidence="3" id="KW-0378">Hydrolase</keyword>
<keyword evidence="2" id="KW-1133">Transmembrane helix</keyword>
<reference evidence="3 4" key="1">
    <citation type="journal article" date="2015" name="Genome Announc.">
        <title>Expanding the biotechnology potential of lactobacilli through comparative genomics of 213 strains and associated genera.</title>
        <authorList>
            <person name="Sun Z."/>
            <person name="Harris H.M."/>
            <person name="McCann A."/>
            <person name="Guo C."/>
            <person name="Argimon S."/>
            <person name="Zhang W."/>
            <person name="Yang X."/>
            <person name="Jeffery I.B."/>
            <person name="Cooney J.C."/>
            <person name="Kagawa T.F."/>
            <person name="Liu W."/>
            <person name="Song Y."/>
            <person name="Salvetti E."/>
            <person name="Wrobel A."/>
            <person name="Rasinkangas P."/>
            <person name="Parkhill J."/>
            <person name="Rea M.C."/>
            <person name="O'Sullivan O."/>
            <person name="Ritari J."/>
            <person name="Douillard F.P."/>
            <person name="Paul Ross R."/>
            <person name="Yang R."/>
            <person name="Briner A.E."/>
            <person name="Felis G.E."/>
            <person name="de Vos W.M."/>
            <person name="Barrangou R."/>
            <person name="Klaenhammer T.R."/>
            <person name="Caufield P.W."/>
            <person name="Cui Y."/>
            <person name="Zhang H."/>
            <person name="O'Toole P.W."/>
        </authorList>
    </citation>
    <scope>NUCLEOTIDE SEQUENCE [LARGE SCALE GENOMIC DNA]</scope>
    <source>
        <strain evidence="3 4">DSM 24302</strain>
    </source>
</reference>
<protein>
    <submittedName>
        <fullName evidence="3">Glycoside hydrolase family protein</fullName>
    </submittedName>
</protein>
<dbReference type="PANTHER" id="PTHR34135">
    <property type="entry name" value="LYSOZYME"/>
    <property type="match status" value="1"/>
</dbReference>
<evidence type="ECO:0000256" key="2">
    <source>
        <dbReference type="SAM" id="Phobius"/>
    </source>
</evidence>
<dbReference type="RefSeq" id="WP_056978495.1">
    <property type="nucleotide sequence ID" value="NZ_AYZR01000009.1"/>
</dbReference>
<sequence>MGRKDIQPIYTQTYQRRRRSMIIYSLLGVILLVAIGGWLGYKYYEKQQLKKYPIAGVVLSQNDGYVDFDALKKAQVDFVYLKATQGAAFSDDSFNSNYSRSQGAQLPVGVYHVFSFSSTANSQYHNIINQVKTNTGSLPIALYIDYYGTYSDDNVDWQATSQKIIKLAKQLTHYYQRPLLFWGPKSVLDHLEIKIGTKYQLWYSDGTLGKPNGDASFLSVPGKPTIDLSGTKQSFTQAVFNGNQLKWEQYLSANVN</sequence>
<dbReference type="Proteomes" id="UP000051256">
    <property type="component" value="Unassembled WGS sequence"/>
</dbReference>